<dbReference type="PANTHER" id="PTHR43080">
    <property type="entry name" value="CBS DOMAIN-CONTAINING PROTEIN CBSX3, MITOCHONDRIAL"/>
    <property type="match status" value="1"/>
</dbReference>
<name>A0A7I9VKQ3_9BACT</name>
<accession>A0A7I9VKQ3</accession>
<feature type="domain" description="CBS" evidence="3">
    <location>
        <begin position="77"/>
        <end position="133"/>
    </location>
</feature>
<dbReference type="EMBL" id="BJTG01000003">
    <property type="protein sequence ID" value="GEJ56758.1"/>
    <property type="molecule type" value="Genomic_DNA"/>
</dbReference>
<evidence type="ECO:0000256" key="1">
    <source>
        <dbReference type="ARBA" id="ARBA00023122"/>
    </source>
</evidence>
<dbReference type="Gene3D" id="3.10.580.10">
    <property type="entry name" value="CBS-domain"/>
    <property type="match status" value="1"/>
</dbReference>
<dbReference type="PROSITE" id="PS51371">
    <property type="entry name" value="CBS"/>
    <property type="match status" value="2"/>
</dbReference>
<proteinExistence type="predicted"/>
<keyword evidence="1 2" id="KW-0129">CBS domain</keyword>
<comment type="caution">
    <text evidence="4">The sequence shown here is derived from an EMBL/GenBank/DDBJ whole genome shotgun (WGS) entry which is preliminary data.</text>
</comment>
<dbReference type="PANTHER" id="PTHR43080:SF2">
    <property type="entry name" value="CBS DOMAIN-CONTAINING PROTEIN"/>
    <property type="match status" value="1"/>
</dbReference>
<organism evidence="4 5">
    <name type="scientific">Anaeromyxobacter diazotrophicus</name>
    <dbReference type="NCBI Taxonomy" id="2590199"/>
    <lineage>
        <taxon>Bacteria</taxon>
        <taxon>Pseudomonadati</taxon>
        <taxon>Myxococcota</taxon>
        <taxon>Myxococcia</taxon>
        <taxon>Myxococcales</taxon>
        <taxon>Cystobacterineae</taxon>
        <taxon>Anaeromyxobacteraceae</taxon>
        <taxon>Anaeromyxobacter</taxon>
    </lineage>
</organism>
<reference evidence="5" key="1">
    <citation type="journal article" date="2020" name="Appl. Environ. Microbiol.">
        <title>Diazotrophic Anaeromyxobacter Isolates from Soils.</title>
        <authorList>
            <person name="Masuda Y."/>
            <person name="Yamanaka H."/>
            <person name="Xu Z.X."/>
            <person name="Shiratori Y."/>
            <person name="Aono T."/>
            <person name="Amachi S."/>
            <person name="Senoo K."/>
            <person name="Itoh H."/>
        </authorList>
    </citation>
    <scope>NUCLEOTIDE SEQUENCE [LARGE SCALE GENOMIC DNA]</scope>
    <source>
        <strain evidence="5">R267</strain>
    </source>
</reference>
<dbReference type="InterPro" id="IPR051257">
    <property type="entry name" value="Diverse_CBS-Domain"/>
</dbReference>
<evidence type="ECO:0000313" key="4">
    <source>
        <dbReference type="EMBL" id="GEJ56758.1"/>
    </source>
</evidence>
<dbReference type="SUPFAM" id="SSF54631">
    <property type="entry name" value="CBS-domain pair"/>
    <property type="match status" value="1"/>
</dbReference>
<feature type="domain" description="CBS" evidence="3">
    <location>
        <begin position="11"/>
        <end position="68"/>
    </location>
</feature>
<evidence type="ECO:0000259" key="3">
    <source>
        <dbReference type="PROSITE" id="PS51371"/>
    </source>
</evidence>
<dbReference type="InterPro" id="IPR000644">
    <property type="entry name" value="CBS_dom"/>
</dbReference>
<sequence>MPTVRDVLAQKNSAVVYTCAPGVTLAEASRLLCDRGVGCLVVADDDGAVQGVLSDRDVVRAVAAGRDPARTPVAQAMSTSAAAVELEAPLEEVARLLRRRRVRHLPVVGRRGLLGVVSLGDLARFYTLRERASAEAAALQ</sequence>
<gene>
    <name evidence="4" type="ORF">AMYX_14990</name>
</gene>
<dbReference type="RefSeq" id="WP_176064237.1">
    <property type="nucleotide sequence ID" value="NZ_BJTG01000003.1"/>
</dbReference>
<dbReference type="AlphaFoldDB" id="A0A7I9VKQ3"/>
<dbReference type="Proteomes" id="UP000503640">
    <property type="component" value="Unassembled WGS sequence"/>
</dbReference>
<keyword evidence="5" id="KW-1185">Reference proteome</keyword>
<evidence type="ECO:0000256" key="2">
    <source>
        <dbReference type="PROSITE-ProRule" id="PRU00703"/>
    </source>
</evidence>
<dbReference type="InterPro" id="IPR046342">
    <property type="entry name" value="CBS_dom_sf"/>
</dbReference>
<dbReference type="Pfam" id="PF00571">
    <property type="entry name" value="CBS"/>
    <property type="match status" value="2"/>
</dbReference>
<dbReference type="SMART" id="SM00116">
    <property type="entry name" value="CBS"/>
    <property type="match status" value="2"/>
</dbReference>
<protein>
    <recommendedName>
        <fullName evidence="3">CBS domain-containing protein</fullName>
    </recommendedName>
</protein>
<evidence type="ECO:0000313" key="5">
    <source>
        <dbReference type="Proteomes" id="UP000503640"/>
    </source>
</evidence>